<keyword evidence="2 9" id="KW-0689">Ribosomal protein</keyword>
<dbReference type="InterPro" id="IPR022671">
    <property type="entry name" value="Ribosomal_uL2_CS"/>
</dbReference>
<gene>
    <name evidence="9" type="primary">rplB</name>
    <name evidence="9" type="ORF">A33U_0189</name>
</gene>
<dbReference type="PROSITE" id="PS00467">
    <property type="entry name" value="RIBOSOMAL_L2"/>
    <property type="match status" value="1"/>
</dbReference>
<dbReference type="Gene3D" id="2.30.30.30">
    <property type="match status" value="1"/>
</dbReference>
<organism evidence="9 10">
    <name type="scientific">Candidatus Carsonella ruddii CE isolate Thao2000</name>
    <dbReference type="NCBI Taxonomy" id="1202536"/>
    <lineage>
        <taxon>Bacteria</taxon>
        <taxon>Pseudomonadati</taxon>
        <taxon>Pseudomonadota</taxon>
        <taxon>Gammaproteobacteria</taxon>
        <taxon>Oceanospirillales</taxon>
        <taxon>Halomonadaceae</taxon>
        <taxon>Zymobacter group</taxon>
        <taxon>Candidatus Carsonella</taxon>
    </lineage>
</organism>
<keyword evidence="3" id="KW-0687">Ribonucleoprotein</keyword>
<feature type="region of interest" description="Disordered" evidence="6">
    <location>
        <begin position="197"/>
        <end position="234"/>
    </location>
</feature>
<dbReference type="GO" id="GO:0003723">
    <property type="term" value="F:RNA binding"/>
    <property type="evidence" value="ECO:0007669"/>
    <property type="project" value="InterPro"/>
</dbReference>
<feature type="compositionally biased region" description="Basic residues" evidence="6">
    <location>
        <begin position="224"/>
        <end position="234"/>
    </location>
</feature>
<dbReference type="PATRIC" id="fig|1202536.3.peg.161"/>
<dbReference type="Gene3D" id="4.10.950.10">
    <property type="entry name" value="Ribosomal protein L2, domain 3"/>
    <property type="match status" value="1"/>
</dbReference>
<dbReference type="SMART" id="SM01382">
    <property type="entry name" value="Ribosomal_L2_C"/>
    <property type="match status" value="1"/>
</dbReference>
<dbReference type="HOGENOM" id="CLU_036235_2_1_6"/>
<protein>
    <recommendedName>
        <fullName evidence="4">Large ribosomal subunit protein uL2</fullName>
    </recommendedName>
    <alternativeName>
        <fullName evidence="5">50S ribosomal protein L2</fullName>
    </alternativeName>
</protein>
<dbReference type="GO" id="GO:0015934">
    <property type="term" value="C:large ribosomal subunit"/>
    <property type="evidence" value="ECO:0007669"/>
    <property type="project" value="InterPro"/>
</dbReference>
<dbReference type="EMBL" id="CP003541">
    <property type="protein sequence ID" value="AFP83636.1"/>
    <property type="molecule type" value="Genomic_DNA"/>
</dbReference>
<evidence type="ECO:0000256" key="6">
    <source>
        <dbReference type="SAM" id="MobiDB-lite"/>
    </source>
</evidence>
<proteinExistence type="inferred from homology"/>
<evidence type="ECO:0000256" key="5">
    <source>
        <dbReference type="ARBA" id="ARBA00035459"/>
    </source>
</evidence>
<accession>J7GW47</accession>
<evidence type="ECO:0000256" key="2">
    <source>
        <dbReference type="ARBA" id="ARBA00022980"/>
    </source>
</evidence>
<reference evidence="9 10" key="1">
    <citation type="journal article" date="2012" name="Mol. Biol. Evol.">
        <title>Genome reduction and co-evolution between the primary and secondary bacterial symbionts of psyllids.</title>
        <authorList>
            <person name="Sloan D.B."/>
            <person name="Moran N.A."/>
        </authorList>
    </citation>
    <scope>NUCLEOTIDE SEQUENCE [LARGE SCALE GENOMIC DNA]</scope>
    <source>
        <strain evidence="9 10">CE</strain>
    </source>
</reference>
<dbReference type="SUPFAM" id="SSF50104">
    <property type="entry name" value="Translation proteins SH3-like domain"/>
    <property type="match status" value="1"/>
</dbReference>
<dbReference type="Gene3D" id="2.40.50.140">
    <property type="entry name" value="Nucleic acid-binding proteins"/>
    <property type="match status" value="1"/>
</dbReference>
<dbReference type="InterPro" id="IPR022669">
    <property type="entry name" value="Ribosomal_uL2_C"/>
</dbReference>
<dbReference type="SMART" id="SM01383">
    <property type="entry name" value="Ribosomal_L2"/>
    <property type="match status" value="1"/>
</dbReference>
<dbReference type="InterPro" id="IPR012340">
    <property type="entry name" value="NA-bd_OB-fold"/>
</dbReference>
<dbReference type="AlphaFoldDB" id="J7GW47"/>
<dbReference type="InterPro" id="IPR014722">
    <property type="entry name" value="Rib_uL2_dom2"/>
</dbReference>
<evidence type="ECO:0000313" key="9">
    <source>
        <dbReference type="EMBL" id="AFP83636.1"/>
    </source>
</evidence>
<evidence type="ECO:0000256" key="4">
    <source>
        <dbReference type="ARBA" id="ARBA00035242"/>
    </source>
</evidence>
<comment type="similarity">
    <text evidence="1">Belongs to the universal ribosomal protein uL2 family.</text>
</comment>
<dbReference type="FunFam" id="4.10.950.10:FF:000001">
    <property type="entry name" value="50S ribosomal protein L2"/>
    <property type="match status" value="1"/>
</dbReference>
<feature type="domain" description="Large ribosomal subunit protein uL2 RNA-binding" evidence="8">
    <location>
        <begin position="16"/>
        <end position="91"/>
    </location>
</feature>
<dbReference type="GO" id="GO:0003735">
    <property type="term" value="F:structural constituent of ribosome"/>
    <property type="evidence" value="ECO:0007669"/>
    <property type="project" value="InterPro"/>
</dbReference>
<feature type="domain" description="Large ribosomal subunit protein uL2 C-terminal" evidence="7">
    <location>
        <begin position="98"/>
        <end position="225"/>
    </location>
</feature>
<dbReference type="OrthoDB" id="9778722at2"/>
<dbReference type="GO" id="GO:0006412">
    <property type="term" value="P:translation"/>
    <property type="evidence" value="ECO:0007669"/>
    <property type="project" value="InterPro"/>
</dbReference>
<dbReference type="Pfam" id="PF03947">
    <property type="entry name" value="Ribosomal_L2_C"/>
    <property type="match status" value="1"/>
</dbReference>
<evidence type="ECO:0000256" key="3">
    <source>
        <dbReference type="ARBA" id="ARBA00023274"/>
    </source>
</evidence>
<dbReference type="PANTHER" id="PTHR13691:SF5">
    <property type="entry name" value="LARGE RIBOSOMAL SUBUNIT PROTEIN UL2M"/>
    <property type="match status" value="1"/>
</dbReference>
<dbReference type="InterPro" id="IPR022666">
    <property type="entry name" value="Ribosomal_uL2_RNA-bd_dom"/>
</dbReference>
<evidence type="ECO:0000259" key="7">
    <source>
        <dbReference type="SMART" id="SM01382"/>
    </source>
</evidence>
<dbReference type="InterPro" id="IPR008991">
    <property type="entry name" value="Translation_prot_SH3-like_sf"/>
</dbReference>
<dbReference type="PANTHER" id="PTHR13691">
    <property type="entry name" value="RIBOSOMAL PROTEIN L2"/>
    <property type="match status" value="1"/>
</dbReference>
<dbReference type="PIRSF" id="PIRSF002158">
    <property type="entry name" value="Ribosomal_L2"/>
    <property type="match status" value="1"/>
</dbReference>
<evidence type="ECO:0000256" key="1">
    <source>
        <dbReference type="ARBA" id="ARBA00005636"/>
    </source>
</evidence>
<dbReference type="Pfam" id="PF00181">
    <property type="entry name" value="Ribosomal_L2_N"/>
    <property type="match status" value="1"/>
</dbReference>
<dbReference type="SUPFAM" id="SSF50249">
    <property type="entry name" value="Nucleic acid-binding proteins"/>
    <property type="match status" value="1"/>
</dbReference>
<dbReference type="Proteomes" id="UP000003932">
    <property type="component" value="Chromosome"/>
</dbReference>
<dbReference type="RefSeq" id="WP_014886937.1">
    <property type="nucleotide sequence ID" value="NC_018414.1"/>
</dbReference>
<dbReference type="InterPro" id="IPR014726">
    <property type="entry name" value="Ribosomal_uL2_dom3"/>
</dbReference>
<evidence type="ECO:0000313" key="10">
    <source>
        <dbReference type="Proteomes" id="UP000003932"/>
    </source>
</evidence>
<sequence>MKKNKKLCVGINKKSGRSFGKISTRHIGNFHKKLYRKIDFFRKKINIISYIERFDYDPNRNCYLALLKYIDGQKTYMLKTSEMKLNDKIIISYDKIIIKDGNSTFLKNIQIGIFINCIEKIPFKGAKFSRSGGNYSELIFKDNNFAIIKLSSGKNTKLSIYCIATIGKLCNFFLKKKMYKAGQNRWRGIRPTVRGVAMNPVDHPHGGGEGKTSGGRHPCTPWGKKTKGKKTKNV</sequence>
<name>J7GW47_CARRU</name>
<dbReference type="InterPro" id="IPR002171">
    <property type="entry name" value="Ribosomal_uL2"/>
</dbReference>
<dbReference type="STRING" id="1202536.A33U_0189"/>
<dbReference type="NCBIfam" id="TIGR01171">
    <property type="entry name" value="rplB_bact"/>
    <property type="match status" value="1"/>
</dbReference>
<dbReference type="GO" id="GO:0016740">
    <property type="term" value="F:transferase activity"/>
    <property type="evidence" value="ECO:0007669"/>
    <property type="project" value="InterPro"/>
</dbReference>
<evidence type="ECO:0000259" key="8">
    <source>
        <dbReference type="SMART" id="SM01383"/>
    </source>
</evidence>
<dbReference type="KEGG" id="cru:A33U_0189"/>
<dbReference type="InterPro" id="IPR005880">
    <property type="entry name" value="Ribosomal_uL2_bac/org-type"/>
</dbReference>